<protein>
    <submittedName>
        <fullName evidence="1">Uncharacterized protein</fullName>
    </submittedName>
</protein>
<gene>
    <name evidence="1" type="ORF">BDA96_01G179500</name>
</gene>
<proteinExistence type="predicted"/>
<name>A0A921UYI4_SORBI</name>
<comment type="caution">
    <text evidence="1">The sequence shown here is derived from an EMBL/GenBank/DDBJ whole genome shotgun (WGS) entry which is preliminary data.</text>
</comment>
<reference evidence="1" key="2">
    <citation type="submission" date="2020-10" db="EMBL/GenBank/DDBJ databases">
        <authorList>
            <person name="Cooper E.A."/>
            <person name="Brenton Z.W."/>
            <person name="Flinn B.S."/>
            <person name="Jenkins J."/>
            <person name="Shu S."/>
            <person name="Flowers D."/>
            <person name="Luo F."/>
            <person name="Wang Y."/>
            <person name="Xia P."/>
            <person name="Barry K."/>
            <person name="Daum C."/>
            <person name="Lipzen A."/>
            <person name="Yoshinaga Y."/>
            <person name="Schmutz J."/>
            <person name="Saski C."/>
            <person name="Vermerris W."/>
            <person name="Kresovich S."/>
        </authorList>
    </citation>
    <scope>NUCLEOTIDE SEQUENCE</scope>
</reference>
<dbReference type="EMBL" id="CM027680">
    <property type="protein sequence ID" value="KAG0548593.1"/>
    <property type="molecule type" value="Genomic_DNA"/>
</dbReference>
<dbReference type="AlphaFoldDB" id="A0A921UYI4"/>
<reference evidence="1" key="1">
    <citation type="journal article" date="2019" name="BMC Genomics">
        <title>A new reference genome for Sorghum bicolor reveals high levels of sequence similarity between sweet and grain genotypes: implications for the genetics of sugar metabolism.</title>
        <authorList>
            <person name="Cooper E.A."/>
            <person name="Brenton Z.W."/>
            <person name="Flinn B.S."/>
            <person name="Jenkins J."/>
            <person name="Shu S."/>
            <person name="Flowers D."/>
            <person name="Luo F."/>
            <person name="Wang Y."/>
            <person name="Xia P."/>
            <person name="Barry K."/>
            <person name="Daum C."/>
            <person name="Lipzen A."/>
            <person name="Yoshinaga Y."/>
            <person name="Schmutz J."/>
            <person name="Saski C."/>
            <person name="Vermerris W."/>
            <person name="Kresovich S."/>
        </authorList>
    </citation>
    <scope>NUCLEOTIDE SEQUENCE</scope>
</reference>
<organism evidence="1 2">
    <name type="scientific">Sorghum bicolor</name>
    <name type="common">Sorghum</name>
    <name type="synonym">Sorghum vulgare</name>
    <dbReference type="NCBI Taxonomy" id="4558"/>
    <lineage>
        <taxon>Eukaryota</taxon>
        <taxon>Viridiplantae</taxon>
        <taxon>Streptophyta</taxon>
        <taxon>Embryophyta</taxon>
        <taxon>Tracheophyta</taxon>
        <taxon>Spermatophyta</taxon>
        <taxon>Magnoliopsida</taxon>
        <taxon>Liliopsida</taxon>
        <taxon>Poales</taxon>
        <taxon>Poaceae</taxon>
        <taxon>PACMAD clade</taxon>
        <taxon>Panicoideae</taxon>
        <taxon>Andropogonodae</taxon>
        <taxon>Andropogoneae</taxon>
        <taxon>Sorghinae</taxon>
        <taxon>Sorghum</taxon>
    </lineage>
</organism>
<accession>A0A921UYI4</accession>
<dbReference type="Proteomes" id="UP000807115">
    <property type="component" value="Chromosome 1"/>
</dbReference>
<evidence type="ECO:0000313" key="1">
    <source>
        <dbReference type="EMBL" id="KAG0548593.1"/>
    </source>
</evidence>
<evidence type="ECO:0000313" key="2">
    <source>
        <dbReference type="Proteomes" id="UP000807115"/>
    </source>
</evidence>
<sequence length="176" mass="18305">MVVLFSLELFSPNMICTHRGGIRGHNCLGRTTFHAWSAKLMPKICYAVCPPYWQPDGASGGGHGNRGRGGPCELSGKPGPVSLVAACFIIPVCSGSGATITGEGATASCASSTPQCVLGSWQRALGHASSGPKVAATTATWVNNVDATLLCFEVSWPELTNAEDRTIGLPDTNQQT</sequence>